<proteinExistence type="predicted"/>
<evidence type="ECO:0000313" key="1">
    <source>
        <dbReference type="EMBL" id="KOF66850.1"/>
    </source>
</evidence>
<accession>A0A0L8FR12</accession>
<protein>
    <submittedName>
        <fullName evidence="1">Uncharacterized protein</fullName>
    </submittedName>
</protein>
<dbReference type="AlphaFoldDB" id="A0A0L8FR12"/>
<name>A0A0L8FR12_OCTBM</name>
<gene>
    <name evidence="1" type="ORF">OCBIM_22011117mg</name>
</gene>
<sequence length="110" mass="12261">MLGICTTPKENLNTSPAEMVYGAPLTVLGEFLLNMKSDPDLKRYLAQLRDSVGQLHPVPMSTRDTLRSSVPNDFCMANFLFSPYDGPHQVIHLGDKSFQLLIGEQQDSLH</sequence>
<dbReference type="EMBL" id="KQ427644">
    <property type="protein sequence ID" value="KOF66850.1"/>
    <property type="molecule type" value="Genomic_DNA"/>
</dbReference>
<reference evidence="1" key="1">
    <citation type="submission" date="2015-07" db="EMBL/GenBank/DDBJ databases">
        <title>MeaNS - Measles Nucleotide Surveillance Program.</title>
        <authorList>
            <person name="Tran T."/>
            <person name="Druce J."/>
        </authorList>
    </citation>
    <scope>NUCLEOTIDE SEQUENCE</scope>
    <source>
        <strain evidence="1">UCB-OBI-ISO-001</strain>
        <tissue evidence="1">Gonad</tissue>
    </source>
</reference>
<dbReference type="OrthoDB" id="6117674at2759"/>
<organism evidence="1">
    <name type="scientific">Octopus bimaculoides</name>
    <name type="common">California two-spotted octopus</name>
    <dbReference type="NCBI Taxonomy" id="37653"/>
    <lineage>
        <taxon>Eukaryota</taxon>
        <taxon>Metazoa</taxon>
        <taxon>Spiralia</taxon>
        <taxon>Lophotrochozoa</taxon>
        <taxon>Mollusca</taxon>
        <taxon>Cephalopoda</taxon>
        <taxon>Coleoidea</taxon>
        <taxon>Octopodiformes</taxon>
        <taxon>Octopoda</taxon>
        <taxon>Incirrata</taxon>
        <taxon>Octopodidae</taxon>
        <taxon>Octopus</taxon>
    </lineage>
</organism>